<name>A0A226EHB8_FOLCA</name>
<dbReference type="GO" id="GO:0006013">
    <property type="term" value="P:mannose metabolic process"/>
    <property type="evidence" value="ECO:0007669"/>
    <property type="project" value="InterPro"/>
</dbReference>
<dbReference type="PANTHER" id="PTHR11607">
    <property type="entry name" value="ALPHA-MANNOSIDASE"/>
    <property type="match status" value="1"/>
</dbReference>
<dbReference type="AlphaFoldDB" id="A0A226EHB8"/>
<dbReference type="STRING" id="158441.A0A226EHB8"/>
<protein>
    <submittedName>
        <fullName evidence="4">Alpha-mannosidase 2</fullName>
    </submittedName>
</protein>
<proteinExistence type="predicted"/>
<gene>
    <name evidence="4" type="ORF">Fcan01_08951</name>
</gene>
<dbReference type="OrthoDB" id="10261055at2759"/>
<feature type="domain" description="Glycoside hydrolase family 38 N-terminal" evidence="3">
    <location>
        <begin position="180"/>
        <end position="271"/>
    </location>
</feature>
<keyword evidence="1" id="KW-0175">Coiled coil</keyword>
<comment type="caution">
    <text evidence="4">The sequence shown here is derived from an EMBL/GenBank/DDBJ whole genome shotgun (WGS) entry which is preliminary data.</text>
</comment>
<evidence type="ECO:0000313" key="5">
    <source>
        <dbReference type="Proteomes" id="UP000198287"/>
    </source>
</evidence>
<dbReference type="InterPro" id="IPR000602">
    <property type="entry name" value="Glyco_hydro_38_N"/>
</dbReference>
<evidence type="ECO:0000256" key="1">
    <source>
        <dbReference type="SAM" id="Coils"/>
    </source>
</evidence>
<accession>A0A226EHB8</accession>
<dbReference type="InterPro" id="IPR011330">
    <property type="entry name" value="Glyco_hydro/deAcase_b/a-brl"/>
</dbReference>
<feature type="transmembrane region" description="Helical" evidence="2">
    <location>
        <begin position="9"/>
        <end position="28"/>
    </location>
</feature>
<keyword evidence="2" id="KW-1133">Transmembrane helix</keyword>
<feature type="coiled-coil region" evidence="1">
    <location>
        <begin position="38"/>
        <end position="72"/>
    </location>
</feature>
<evidence type="ECO:0000256" key="2">
    <source>
        <dbReference type="SAM" id="Phobius"/>
    </source>
</evidence>
<evidence type="ECO:0000313" key="4">
    <source>
        <dbReference type="EMBL" id="OXA56648.1"/>
    </source>
</evidence>
<organism evidence="4 5">
    <name type="scientific">Folsomia candida</name>
    <name type="common">Springtail</name>
    <dbReference type="NCBI Taxonomy" id="158441"/>
    <lineage>
        <taxon>Eukaryota</taxon>
        <taxon>Metazoa</taxon>
        <taxon>Ecdysozoa</taxon>
        <taxon>Arthropoda</taxon>
        <taxon>Hexapoda</taxon>
        <taxon>Collembola</taxon>
        <taxon>Entomobryomorpha</taxon>
        <taxon>Isotomoidea</taxon>
        <taxon>Isotomidae</taxon>
        <taxon>Proisotominae</taxon>
        <taxon>Folsomia</taxon>
    </lineage>
</organism>
<dbReference type="InterPro" id="IPR050843">
    <property type="entry name" value="Glycosyl_Hydrlase_38"/>
</dbReference>
<dbReference type="SUPFAM" id="SSF88713">
    <property type="entry name" value="Glycoside hydrolase/deacetylase"/>
    <property type="match status" value="1"/>
</dbReference>
<keyword evidence="2" id="KW-0472">Membrane</keyword>
<dbReference type="GO" id="GO:0006491">
    <property type="term" value="P:N-glycan processing"/>
    <property type="evidence" value="ECO:0007669"/>
    <property type="project" value="TreeGrafter"/>
</dbReference>
<reference evidence="4 5" key="1">
    <citation type="submission" date="2015-12" db="EMBL/GenBank/DDBJ databases">
        <title>The genome of Folsomia candida.</title>
        <authorList>
            <person name="Faddeeva A."/>
            <person name="Derks M.F."/>
            <person name="Anvar Y."/>
            <person name="Smit S."/>
            <person name="Van Straalen N."/>
            <person name="Roelofs D."/>
        </authorList>
    </citation>
    <scope>NUCLEOTIDE SEQUENCE [LARGE SCALE GENOMIC DNA]</scope>
    <source>
        <strain evidence="4 5">VU population</strain>
        <tissue evidence="4">Whole body</tissue>
    </source>
</reference>
<dbReference type="InterPro" id="IPR027291">
    <property type="entry name" value="Glyco_hydro_38_N_sf"/>
</dbReference>
<evidence type="ECO:0000259" key="3">
    <source>
        <dbReference type="Pfam" id="PF01074"/>
    </source>
</evidence>
<keyword evidence="5" id="KW-1185">Reference proteome</keyword>
<dbReference type="PANTHER" id="PTHR11607:SF3">
    <property type="entry name" value="LYSOSOMAL ALPHA-MANNOSIDASE"/>
    <property type="match status" value="1"/>
</dbReference>
<dbReference type="Gene3D" id="3.20.110.10">
    <property type="entry name" value="Glycoside hydrolase 38, N terminal domain"/>
    <property type="match status" value="1"/>
</dbReference>
<dbReference type="Pfam" id="PF01074">
    <property type="entry name" value="Glyco_hydro_38N"/>
    <property type="match status" value="1"/>
</dbReference>
<dbReference type="GO" id="GO:0004559">
    <property type="term" value="F:alpha-mannosidase activity"/>
    <property type="evidence" value="ECO:0007669"/>
    <property type="project" value="InterPro"/>
</dbReference>
<dbReference type="GO" id="GO:0000139">
    <property type="term" value="C:Golgi membrane"/>
    <property type="evidence" value="ECO:0007669"/>
    <property type="project" value="TreeGrafter"/>
</dbReference>
<keyword evidence="2" id="KW-0812">Transmembrane</keyword>
<dbReference type="Proteomes" id="UP000198287">
    <property type="component" value="Unassembled WGS sequence"/>
</dbReference>
<sequence>MVKMDLKKVFVIGTAGFVVISLGLFYVLTNSTRITSGRSQREVNLENMERKLQSLEEAFQSHKMSMKELEKLAMSQQQNGGDHPIVESPLDNNNIDDNPAAVAKNNNDVVKINNNNNAASAVELGTCSASVGLKNKAASDFNMLDVYDLIKFDNQDGGVWKQGFKINPDSSRFTEANKLKVVVIPHSHNDPGWIKTFEKYFEDQTKHILDNMLIELGANPDLKFIWAEISYFNLWWTDLSTAQKKAVQKLVENKQLEFVTGGWVMPDEVIIWKKMHATLKSQLANKNRKPVFERDEKPAFTKD</sequence>
<dbReference type="EMBL" id="LNIX01000004">
    <property type="protein sequence ID" value="OXA56648.1"/>
    <property type="molecule type" value="Genomic_DNA"/>
</dbReference>